<proteinExistence type="predicted"/>
<protein>
    <submittedName>
        <fullName evidence="1">Uncharacterized protein</fullName>
    </submittedName>
</protein>
<gene>
    <name evidence="1" type="ORF">MNBD_GAMMA03-285</name>
</gene>
<sequence length="320" mass="36303">MLHNLKKSSLVFFIVLSTQLLAQTGPALPCVGCEHLTSKITPSTGFWYNPEQSGSGFSIEIKNRTIFGTYYGYDDKGKSIWFTFAGQLQPSTQAGVMWELEADLQEYRGGNSLNNEYQAPSIIEPEHQIYIKFNHMNHASFSVDDGPVQNIVPLAYGVGHEAYFPEQTSLKIPDLHGFWVFSFRVNTEVHPLPQYMISGFHSPYMIYLSEAFSELDDKGRSMVVFTVVELYGPPELGVINGGVGCYTSLDEDENLQGPMCYFFTIGNTGIKEYKMPIAGLGIDRLFGETDDGYTFKAFRYDYCDFYEEDIRYICEYDYSK</sequence>
<name>A0A3B0WZ41_9ZZZZ</name>
<dbReference type="AlphaFoldDB" id="A0A3B0WZ41"/>
<accession>A0A3B0WZ41</accession>
<reference evidence="1" key="1">
    <citation type="submission" date="2018-06" db="EMBL/GenBank/DDBJ databases">
        <authorList>
            <person name="Zhirakovskaya E."/>
        </authorList>
    </citation>
    <scope>NUCLEOTIDE SEQUENCE</scope>
</reference>
<evidence type="ECO:0000313" key="1">
    <source>
        <dbReference type="EMBL" id="VAW48864.1"/>
    </source>
</evidence>
<dbReference type="EMBL" id="UOFC01000239">
    <property type="protein sequence ID" value="VAW48864.1"/>
    <property type="molecule type" value="Genomic_DNA"/>
</dbReference>
<organism evidence="1">
    <name type="scientific">hydrothermal vent metagenome</name>
    <dbReference type="NCBI Taxonomy" id="652676"/>
    <lineage>
        <taxon>unclassified sequences</taxon>
        <taxon>metagenomes</taxon>
        <taxon>ecological metagenomes</taxon>
    </lineage>
</organism>